<sequence>MKKFILRCLLGLVCVVLLVQIWIFTSLAYWRFFPVESTMFMRTYYWTTPNAKIIHEWKDNDQISDNFKRAVITAEDGRFLEHHGFDWEGIEDAIKKNEKKGEVVAGGSTISQQLAKNLFLFNERSYVRKGQEAVATWMMERMWSKQRILEVYVNSVEFGKGIYGVEAATRHYYGKSAKNLSRDQAAHLAAMLPNPRYYQDHAPDAKFKARKRMILRYMSHSALPE</sequence>
<dbReference type="GO" id="GO:0005886">
    <property type="term" value="C:plasma membrane"/>
    <property type="evidence" value="ECO:0007669"/>
    <property type="project" value="UniProtKB-SubCell"/>
</dbReference>
<comment type="similarity">
    <text evidence="11">Belongs to the glycosyltransferase 51 family.</text>
</comment>
<evidence type="ECO:0000259" key="12">
    <source>
        <dbReference type="Pfam" id="PF00912"/>
    </source>
</evidence>
<comment type="function">
    <text evidence="11">Peptidoglycan polymerase that catalyzes glycan chain elongation from lipid-linked precursors.</text>
</comment>
<dbReference type="GO" id="GO:0016763">
    <property type="term" value="F:pentosyltransferase activity"/>
    <property type="evidence" value="ECO:0007669"/>
    <property type="project" value="InterPro"/>
</dbReference>
<evidence type="ECO:0000256" key="4">
    <source>
        <dbReference type="ARBA" id="ARBA00022679"/>
    </source>
</evidence>
<dbReference type="InterPro" id="IPR036950">
    <property type="entry name" value="PBP_transglycosylase"/>
</dbReference>
<feature type="domain" description="Glycosyl transferase family 51" evidence="12">
    <location>
        <begin position="55"/>
        <end position="218"/>
    </location>
</feature>
<keyword evidence="1 11" id="KW-1003">Cell membrane</keyword>
<evidence type="ECO:0000256" key="10">
    <source>
        <dbReference type="ARBA" id="ARBA00023316"/>
    </source>
</evidence>
<keyword evidence="5 11" id="KW-0812">Transmembrane</keyword>
<name>A0A1G6GKS2_9GAMM</name>
<comment type="subcellular location">
    <subcellularLocation>
        <location evidence="11">Cell inner membrane</location>
        <topology evidence="11">Single-pass membrane protein</topology>
    </subcellularLocation>
</comment>
<evidence type="ECO:0000256" key="2">
    <source>
        <dbReference type="ARBA" id="ARBA00022519"/>
    </source>
</evidence>
<keyword evidence="8 11" id="KW-1133">Transmembrane helix</keyword>
<evidence type="ECO:0000313" key="13">
    <source>
        <dbReference type="EMBL" id="SDB82608.1"/>
    </source>
</evidence>
<keyword evidence="6 11" id="KW-0133">Cell shape</keyword>
<dbReference type="RefSeq" id="WP_092614502.1">
    <property type="nucleotide sequence ID" value="NZ_FMYK01000001.1"/>
</dbReference>
<comment type="catalytic activity">
    <reaction evidence="11">
        <text>[GlcNAc-(1-&gt;4)-Mur2Ac(oyl-L-Ala-gamma-D-Glu-L-Lys-D-Ala-D-Ala)](n)-di-trans,octa-cis-undecaprenyl diphosphate + beta-D-GlcNAc-(1-&gt;4)-Mur2Ac(oyl-L-Ala-gamma-D-Glu-L-Lys-D-Ala-D-Ala)-di-trans,octa-cis-undecaprenyl diphosphate = [GlcNAc-(1-&gt;4)-Mur2Ac(oyl-L-Ala-gamma-D-Glu-L-Lys-D-Ala-D-Ala)](n+1)-di-trans,octa-cis-undecaprenyl diphosphate + di-trans,octa-cis-undecaprenyl diphosphate + H(+)</text>
        <dbReference type="Rhea" id="RHEA:23708"/>
        <dbReference type="Rhea" id="RHEA-COMP:9602"/>
        <dbReference type="Rhea" id="RHEA-COMP:9603"/>
        <dbReference type="ChEBI" id="CHEBI:15378"/>
        <dbReference type="ChEBI" id="CHEBI:58405"/>
        <dbReference type="ChEBI" id="CHEBI:60033"/>
        <dbReference type="ChEBI" id="CHEBI:78435"/>
        <dbReference type="EC" id="2.4.99.28"/>
    </reaction>
</comment>
<dbReference type="InterPro" id="IPR011812">
    <property type="entry name" value="Pep_trsgly"/>
</dbReference>
<evidence type="ECO:0000313" key="14">
    <source>
        <dbReference type="Proteomes" id="UP000242317"/>
    </source>
</evidence>
<dbReference type="OrthoDB" id="9766909at2"/>
<dbReference type="Gene3D" id="1.10.3810.10">
    <property type="entry name" value="Biosynthetic peptidoglycan transglycosylase-like"/>
    <property type="match status" value="1"/>
</dbReference>
<keyword evidence="2 11" id="KW-0997">Cell inner membrane</keyword>
<dbReference type="GO" id="GO:0071555">
    <property type="term" value="P:cell wall organization"/>
    <property type="evidence" value="ECO:0007669"/>
    <property type="project" value="UniProtKB-KW"/>
</dbReference>
<keyword evidence="9 11" id="KW-0472">Membrane</keyword>
<accession>A0A1G6GKS2</accession>
<evidence type="ECO:0000256" key="8">
    <source>
        <dbReference type="ARBA" id="ARBA00022989"/>
    </source>
</evidence>
<dbReference type="GO" id="GO:0008955">
    <property type="term" value="F:peptidoglycan glycosyltransferase activity"/>
    <property type="evidence" value="ECO:0007669"/>
    <property type="project" value="UniProtKB-UniRule"/>
</dbReference>
<comment type="pathway">
    <text evidence="11">Cell wall biogenesis; peptidoglycan biosynthesis.</text>
</comment>
<evidence type="ECO:0000256" key="9">
    <source>
        <dbReference type="ARBA" id="ARBA00023136"/>
    </source>
</evidence>
<evidence type="ECO:0000256" key="5">
    <source>
        <dbReference type="ARBA" id="ARBA00022692"/>
    </source>
</evidence>
<dbReference type="GO" id="GO:0009274">
    <property type="term" value="C:peptidoglycan-based cell wall"/>
    <property type="evidence" value="ECO:0007669"/>
    <property type="project" value="InterPro"/>
</dbReference>
<dbReference type="SUPFAM" id="SSF53955">
    <property type="entry name" value="Lysozyme-like"/>
    <property type="match status" value="1"/>
</dbReference>
<dbReference type="NCBIfam" id="TIGR02070">
    <property type="entry name" value="mono_pep_trsgly"/>
    <property type="match status" value="1"/>
</dbReference>
<dbReference type="GO" id="GO:0009252">
    <property type="term" value="P:peptidoglycan biosynthetic process"/>
    <property type="evidence" value="ECO:0007669"/>
    <property type="project" value="UniProtKB-UniRule"/>
</dbReference>
<keyword evidence="7 11" id="KW-0573">Peptidoglycan synthesis</keyword>
<dbReference type="UniPathway" id="UPA00219"/>
<organism evidence="13 14">
    <name type="scientific">Acinetobacter marinus</name>
    <dbReference type="NCBI Taxonomy" id="281375"/>
    <lineage>
        <taxon>Bacteria</taxon>
        <taxon>Pseudomonadati</taxon>
        <taxon>Pseudomonadota</taxon>
        <taxon>Gammaproteobacteria</taxon>
        <taxon>Moraxellales</taxon>
        <taxon>Moraxellaceae</taxon>
        <taxon>Acinetobacter</taxon>
    </lineage>
</organism>
<dbReference type="GO" id="GO:0008360">
    <property type="term" value="P:regulation of cell shape"/>
    <property type="evidence" value="ECO:0007669"/>
    <property type="project" value="UniProtKB-KW"/>
</dbReference>
<evidence type="ECO:0000256" key="3">
    <source>
        <dbReference type="ARBA" id="ARBA00022676"/>
    </source>
</evidence>
<evidence type="ECO:0000256" key="1">
    <source>
        <dbReference type="ARBA" id="ARBA00022475"/>
    </source>
</evidence>
<evidence type="ECO:0000256" key="11">
    <source>
        <dbReference type="HAMAP-Rule" id="MF_00766"/>
    </source>
</evidence>
<dbReference type="EC" id="2.4.99.28" evidence="11"/>
<dbReference type="HAMAP" id="MF_00766">
    <property type="entry name" value="PGT_MtgA"/>
    <property type="match status" value="1"/>
</dbReference>
<dbReference type="AlphaFoldDB" id="A0A1G6GKS2"/>
<gene>
    <name evidence="11" type="primary">mtgA</name>
    <name evidence="13" type="ORF">SAMN05421749_101116</name>
</gene>
<dbReference type="EMBL" id="FMYK01000001">
    <property type="protein sequence ID" value="SDB82608.1"/>
    <property type="molecule type" value="Genomic_DNA"/>
</dbReference>
<keyword evidence="4 11" id="KW-0808">Transferase</keyword>
<protein>
    <recommendedName>
        <fullName evidence="11">Biosynthetic peptidoglycan transglycosylase</fullName>
        <ecNumber evidence="11">2.4.99.28</ecNumber>
    </recommendedName>
    <alternativeName>
        <fullName evidence="11">Glycan polymerase</fullName>
    </alternativeName>
    <alternativeName>
        <fullName evidence="11">Peptidoglycan glycosyltransferase MtgA</fullName>
        <shortName evidence="11">PGT</shortName>
    </alternativeName>
</protein>
<proteinExistence type="inferred from homology"/>
<evidence type="ECO:0000256" key="6">
    <source>
        <dbReference type="ARBA" id="ARBA00022960"/>
    </source>
</evidence>
<evidence type="ECO:0000256" key="7">
    <source>
        <dbReference type="ARBA" id="ARBA00022984"/>
    </source>
</evidence>
<keyword evidence="14" id="KW-1185">Reference proteome</keyword>
<reference evidence="14" key="1">
    <citation type="submission" date="2016-09" db="EMBL/GenBank/DDBJ databases">
        <authorList>
            <person name="Varghese N."/>
            <person name="Submissions S."/>
        </authorList>
    </citation>
    <scope>NUCLEOTIDE SEQUENCE [LARGE SCALE GENOMIC DNA]</scope>
    <source>
        <strain evidence="14">ANC 3699</strain>
    </source>
</reference>
<dbReference type="PANTHER" id="PTHR30400:SF0">
    <property type="entry name" value="BIOSYNTHETIC PEPTIDOGLYCAN TRANSGLYCOSYLASE"/>
    <property type="match status" value="1"/>
</dbReference>
<dbReference type="Proteomes" id="UP000242317">
    <property type="component" value="Unassembled WGS sequence"/>
</dbReference>
<keyword evidence="3 11" id="KW-0328">Glycosyltransferase</keyword>
<keyword evidence="10 11" id="KW-0961">Cell wall biogenesis/degradation</keyword>
<dbReference type="PANTHER" id="PTHR30400">
    <property type="entry name" value="MONOFUNCTIONAL BIOSYNTHETIC PEPTIDOGLYCAN TRANSGLYCOSYLASE"/>
    <property type="match status" value="1"/>
</dbReference>
<dbReference type="InterPro" id="IPR023346">
    <property type="entry name" value="Lysozyme-like_dom_sf"/>
</dbReference>
<dbReference type="Pfam" id="PF00912">
    <property type="entry name" value="Transgly"/>
    <property type="match status" value="1"/>
</dbReference>
<dbReference type="InterPro" id="IPR001264">
    <property type="entry name" value="Glyco_trans_51"/>
</dbReference>